<protein>
    <submittedName>
        <fullName evidence="2">Uncharacterized protein</fullName>
    </submittedName>
</protein>
<accession>A0A6M8UCD2</accession>
<gene>
    <name evidence="2" type="ORF">PMPD1_2447</name>
</gene>
<keyword evidence="1" id="KW-1133">Transmembrane helix</keyword>
<dbReference type="KEGG" id="pmak:PMPD1_2447"/>
<proteinExistence type="predicted"/>
<keyword evidence="3" id="KW-1185">Reference proteome</keyword>
<evidence type="ECO:0000313" key="3">
    <source>
        <dbReference type="Proteomes" id="UP000505325"/>
    </source>
</evidence>
<feature type="transmembrane region" description="Helical" evidence="1">
    <location>
        <begin position="6"/>
        <end position="36"/>
    </location>
</feature>
<keyword evidence="1" id="KW-0472">Membrane</keyword>
<evidence type="ECO:0000256" key="1">
    <source>
        <dbReference type="SAM" id="Phobius"/>
    </source>
</evidence>
<organism evidence="2 3">
    <name type="scientific">Paramixta manurensis</name>
    <dbReference type="NCBI Taxonomy" id="2740817"/>
    <lineage>
        <taxon>Bacteria</taxon>
        <taxon>Pseudomonadati</taxon>
        <taxon>Pseudomonadota</taxon>
        <taxon>Gammaproteobacteria</taxon>
        <taxon>Enterobacterales</taxon>
        <taxon>Erwiniaceae</taxon>
        <taxon>Paramixta</taxon>
    </lineage>
</organism>
<sequence>MPSTLFIMCLVVGGILMLAHPVFLIPFIVIAALLAANVDMRMDSNTSIIIGITGSILLLSFIVALL</sequence>
<keyword evidence="1" id="KW-0812">Transmembrane</keyword>
<name>A0A6M8UCD2_9GAMM</name>
<reference evidence="2 3" key="1">
    <citation type="submission" date="2020-06" db="EMBL/GenBank/DDBJ databases">
        <title>Genome sequence of Paramixta manurensis strain PD-1.</title>
        <authorList>
            <person name="Lee C.W."/>
            <person name="Kim J."/>
        </authorList>
    </citation>
    <scope>NUCLEOTIDE SEQUENCE [LARGE SCALE GENOMIC DNA]</scope>
    <source>
        <strain evidence="2 3">PD-1</strain>
    </source>
</reference>
<dbReference type="Proteomes" id="UP000505325">
    <property type="component" value="Chromosome"/>
</dbReference>
<dbReference type="EMBL" id="CP054212">
    <property type="protein sequence ID" value="QKJ87389.1"/>
    <property type="molecule type" value="Genomic_DNA"/>
</dbReference>
<evidence type="ECO:0000313" key="2">
    <source>
        <dbReference type="EMBL" id="QKJ87389.1"/>
    </source>
</evidence>
<feature type="transmembrane region" description="Helical" evidence="1">
    <location>
        <begin position="48"/>
        <end position="65"/>
    </location>
</feature>
<dbReference type="AlphaFoldDB" id="A0A6M8UCD2"/>